<name>A0ACC0EMN5_9BASI</name>
<evidence type="ECO:0000313" key="1">
    <source>
        <dbReference type="EMBL" id="KAI7956884.1"/>
    </source>
</evidence>
<protein>
    <submittedName>
        <fullName evidence="1">Uncharacterized protein</fullName>
    </submittedName>
</protein>
<comment type="caution">
    <text evidence="1">The sequence shown here is derived from an EMBL/GenBank/DDBJ whole genome shotgun (WGS) entry which is preliminary data.</text>
</comment>
<reference evidence="1 2" key="3">
    <citation type="journal article" date="2022" name="Microbiol. Spectr.">
        <title>Folding features and dynamics of 3D genome architecture in plant fungal pathogens.</title>
        <authorList>
            <person name="Xia C."/>
        </authorList>
    </citation>
    <scope>NUCLEOTIDE SEQUENCE [LARGE SCALE GENOMIC DNA]</scope>
    <source>
        <strain evidence="1 2">93-210</strain>
    </source>
</reference>
<evidence type="ECO:0000313" key="2">
    <source>
        <dbReference type="Proteomes" id="UP001060170"/>
    </source>
</evidence>
<proteinExistence type="predicted"/>
<sequence>MKLITYGAYVWLPVITALVWCLTLIGLLFLWYMSDDGAKYHSDLPSITFISKVGAAHPGWFTPGCILVSLLYIMTLFADRWLRHHDRIPQVKGAGQKVWGNAAVCHGILSAVALILLSSLSLFKYPALHWCFSFAFALSLVASSVCQVMEAFYLHKENPDQPHLRRSALLKFLVIPIAIGAGIIFAILYKAYGCMTSRSHNNMRAVGAVFEWTVCFFLTFYFLTFALDFRPAVKTSTRFKDPSDCDSDC</sequence>
<reference evidence="2" key="1">
    <citation type="journal article" date="2018" name="BMC Genomics">
        <title>Genomic insights into host adaptation between the wheat stripe rust pathogen (Puccinia striiformis f. sp. tritici) and the barley stripe rust pathogen (Puccinia striiformis f. sp. hordei).</title>
        <authorList>
            <person name="Xia C."/>
            <person name="Wang M."/>
            <person name="Yin C."/>
            <person name="Cornejo O.E."/>
            <person name="Hulbert S.H."/>
            <person name="Chen X."/>
        </authorList>
    </citation>
    <scope>NUCLEOTIDE SEQUENCE [LARGE SCALE GENOMIC DNA]</scope>
    <source>
        <strain evidence="2">93-210</strain>
    </source>
</reference>
<gene>
    <name evidence="1" type="ORF">MJO28_003979</name>
</gene>
<accession>A0ACC0EMN5</accession>
<dbReference type="EMBL" id="CM045868">
    <property type="protein sequence ID" value="KAI7956884.1"/>
    <property type="molecule type" value="Genomic_DNA"/>
</dbReference>
<keyword evidence="2" id="KW-1185">Reference proteome</keyword>
<organism evidence="1 2">
    <name type="scientific">Puccinia striiformis f. sp. tritici</name>
    <dbReference type="NCBI Taxonomy" id="168172"/>
    <lineage>
        <taxon>Eukaryota</taxon>
        <taxon>Fungi</taxon>
        <taxon>Dikarya</taxon>
        <taxon>Basidiomycota</taxon>
        <taxon>Pucciniomycotina</taxon>
        <taxon>Pucciniomycetes</taxon>
        <taxon>Pucciniales</taxon>
        <taxon>Pucciniaceae</taxon>
        <taxon>Puccinia</taxon>
    </lineage>
</organism>
<reference evidence="2" key="2">
    <citation type="journal article" date="2018" name="Mol. Plant Microbe Interact.">
        <title>Genome sequence resources for the wheat stripe rust pathogen (Puccinia striiformis f. sp. tritici) and the barley stripe rust pathogen (Puccinia striiformis f. sp. hordei).</title>
        <authorList>
            <person name="Xia C."/>
            <person name="Wang M."/>
            <person name="Yin C."/>
            <person name="Cornejo O.E."/>
            <person name="Hulbert S.H."/>
            <person name="Chen X."/>
        </authorList>
    </citation>
    <scope>NUCLEOTIDE SEQUENCE [LARGE SCALE GENOMIC DNA]</scope>
    <source>
        <strain evidence="2">93-210</strain>
    </source>
</reference>
<dbReference type="Proteomes" id="UP001060170">
    <property type="component" value="Chromosome 4"/>
</dbReference>